<reference evidence="1" key="1">
    <citation type="submission" date="2020-05" db="EMBL/GenBank/DDBJ databases">
        <authorList>
            <person name="Rincon C."/>
            <person name="Sanders R I."/>
            <person name="Robbins C."/>
            <person name="Chaturvedi A."/>
        </authorList>
    </citation>
    <scope>NUCLEOTIDE SEQUENCE</scope>
    <source>
        <strain evidence="1">CHB12</strain>
    </source>
</reference>
<protein>
    <submittedName>
        <fullName evidence="1">Uncharacterized protein</fullName>
    </submittedName>
</protein>
<sequence>MEGMPPRDSWRQKERLLVTLEDERNASQRLLETKGMPLETLGDKKNDFQRLLETKGTPPGGKMDFWKQLIRNPPVNHKI</sequence>
<comment type="caution">
    <text evidence="1">The sequence shown here is derived from an EMBL/GenBank/DDBJ whole genome shotgun (WGS) entry which is preliminary data.</text>
</comment>
<name>A0A916EA08_9GLOM</name>
<dbReference type="OrthoDB" id="10420142at2759"/>
<evidence type="ECO:0000313" key="1">
    <source>
        <dbReference type="EMBL" id="CAB5371590.1"/>
    </source>
</evidence>
<dbReference type="VEuPathDB" id="FungiDB:RhiirFUN_021352"/>
<dbReference type="AlphaFoldDB" id="A0A916EA08"/>
<dbReference type="EMBL" id="CAGKOT010000029">
    <property type="protein sequence ID" value="CAB5371590.1"/>
    <property type="molecule type" value="Genomic_DNA"/>
</dbReference>
<organism evidence="1 2">
    <name type="scientific">Rhizophagus irregularis</name>
    <dbReference type="NCBI Taxonomy" id="588596"/>
    <lineage>
        <taxon>Eukaryota</taxon>
        <taxon>Fungi</taxon>
        <taxon>Fungi incertae sedis</taxon>
        <taxon>Mucoromycota</taxon>
        <taxon>Glomeromycotina</taxon>
        <taxon>Glomeromycetes</taxon>
        <taxon>Glomerales</taxon>
        <taxon>Glomeraceae</taxon>
        <taxon>Rhizophagus</taxon>
    </lineage>
</organism>
<gene>
    <name evidence="1" type="ORF">CHRIB12_LOCUS13171</name>
</gene>
<proteinExistence type="predicted"/>
<dbReference type="Proteomes" id="UP000684084">
    <property type="component" value="Unassembled WGS sequence"/>
</dbReference>
<accession>A0A916EA08</accession>
<evidence type="ECO:0000313" key="2">
    <source>
        <dbReference type="Proteomes" id="UP000684084"/>
    </source>
</evidence>